<comment type="caution">
    <text evidence="2">The sequence shown here is derived from an EMBL/GenBank/DDBJ whole genome shotgun (WGS) entry which is preliminary data.</text>
</comment>
<name>A0A7C3BZR9_9BACT</name>
<organism evidence="2">
    <name type="scientific">Sulfurimonas autotrophica</name>
    <dbReference type="NCBI Taxonomy" id="202747"/>
    <lineage>
        <taxon>Bacteria</taxon>
        <taxon>Pseudomonadati</taxon>
        <taxon>Campylobacterota</taxon>
        <taxon>Epsilonproteobacteria</taxon>
        <taxon>Campylobacterales</taxon>
        <taxon>Sulfurimonadaceae</taxon>
        <taxon>Sulfurimonas</taxon>
    </lineage>
</organism>
<feature type="signal peptide" evidence="1">
    <location>
        <begin position="1"/>
        <end position="21"/>
    </location>
</feature>
<proteinExistence type="predicted"/>
<evidence type="ECO:0000313" key="2">
    <source>
        <dbReference type="EMBL" id="HFB53762.1"/>
    </source>
</evidence>
<feature type="non-terminal residue" evidence="2">
    <location>
        <position position="85"/>
    </location>
</feature>
<reference evidence="2" key="1">
    <citation type="journal article" date="2020" name="mSystems">
        <title>Genome- and Community-Level Interaction Insights into Carbon Utilization and Element Cycling Functions of Hydrothermarchaeota in Hydrothermal Sediment.</title>
        <authorList>
            <person name="Zhou Z."/>
            <person name="Liu Y."/>
            <person name="Xu W."/>
            <person name="Pan J."/>
            <person name="Luo Z.H."/>
            <person name="Li M."/>
        </authorList>
    </citation>
    <scope>NUCLEOTIDE SEQUENCE [LARGE SCALE GENOMIC DNA]</scope>
    <source>
        <strain evidence="2">HyVt-507</strain>
    </source>
</reference>
<protein>
    <submittedName>
        <fullName evidence="2">Uncharacterized protein</fullName>
    </submittedName>
</protein>
<dbReference type="Proteomes" id="UP000886390">
    <property type="component" value="Unassembled WGS sequence"/>
</dbReference>
<accession>A0A7C3BZR9</accession>
<feature type="chain" id="PRO_5028242602" evidence="1">
    <location>
        <begin position="22"/>
        <end position="85"/>
    </location>
</feature>
<dbReference type="EMBL" id="DRNH01000185">
    <property type="protein sequence ID" value="HFB53762.1"/>
    <property type="molecule type" value="Genomic_DNA"/>
</dbReference>
<gene>
    <name evidence="2" type="ORF">ENJ67_03435</name>
</gene>
<keyword evidence="1" id="KW-0732">Signal</keyword>
<dbReference type="AlphaFoldDB" id="A0A7C3BZR9"/>
<evidence type="ECO:0000256" key="1">
    <source>
        <dbReference type="SAM" id="SignalP"/>
    </source>
</evidence>
<sequence length="85" mass="9871">MTLFFKLFFFLSLVTFTNLFAYPNYSHAVKEKKIYPMGKKIFEMKCSGVDVTKYDSYDALLDGIKVTKECSHLKTSYKEAVALYL</sequence>